<name>A0A2H6CTQ0_TETHA</name>
<dbReference type="InterPro" id="IPR011528">
    <property type="entry name" value="NERD"/>
</dbReference>
<dbReference type="AlphaFoldDB" id="A0A2H6CTQ0"/>
<keyword evidence="3" id="KW-1185">Reference proteome</keyword>
<protein>
    <recommendedName>
        <fullName evidence="1">NERD domain-containing protein</fullName>
    </recommendedName>
</protein>
<gene>
    <name evidence="2" type="ORF">TEHN7118_1178</name>
</gene>
<dbReference type="EMBL" id="BDEC01000044">
    <property type="protein sequence ID" value="GBD68372.1"/>
    <property type="molecule type" value="Genomic_DNA"/>
</dbReference>
<dbReference type="Proteomes" id="UP000236214">
    <property type="component" value="Unassembled WGS sequence"/>
</dbReference>
<evidence type="ECO:0000313" key="2">
    <source>
        <dbReference type="EMBL" id="GBD68372.1"/>
    </source>
</evidence>
<reference evidence="2 3" key="1">
    <citation type="submission" date="2016-05" db="EMBL/GenBank/DDBJ databases">
        <title>Whole genome sequencing of Tetragenococcus halophilus subsp. halophilus NISL 7118.</title>
        <authorList>
            <person name="Shiwa Y."/>
            <person name="Nishimura I."/>
            <person name="Yoshikawa H."/>
            <person name="Koyama Y."/>
            <person name="Oguma T."/>
        </authorList>
    </citation>
    <scope>NUCLEOTIDE SEQUENCE [LARGE SCALE GENOMIC DNA]</scope>
    <source>
        <strain evidence="2 3">NISL 7118</strain>
    </source>
</reference>
<evidence type="ECO:0000259" key="1">
    <source>
        <dbReference type="PROSITE" id="PS50965"/>
    </source>
</evidence>
<proteinExistence type="predicted"/>
<accession>A0A2H6CTQ0</accession>
<dbReference type="Pfam" id="PF08378">
    <property type="entry name" value="NERD"/>
    <property type="match status" value="1"/>
</dbReference>
<organism evidence="2 3">
    <name type="scientific">Tetragenococcus halophilus subsp. halophilus</name>
    <dbReference type="NCBI Taxonomy" id="1513897"/>
    <lineage>
        <taxon>Bacteria</taxon>
        <taxon>Bacillati</taxon>
        <taxon>Bacillota</taxon>
        <taxon>Bacilli</taxon>
        <taxon>Lactobacillales</taxon>
        <taxon>Enterococcaceae</taxon>
        <taxon>Tetragenococcus</taxon>
    </lineage>
</organism>
<sequence>MRKKSHKLQWLEEMNHRGELTKEEANVYHRSKLGHKGETDFDKLCSYFLDKPFSIINDITLSYQENILQMDKIVVNDHTIILIDIKNYHGQYTYVNNAWYTQQKLLSHNIYEQLHRAKRITKRLLDDFHINMKVEGVLIFMNPQSEITIEDEVTETTLTYEKIPLWLMNLNENYRKCPANGWHTVIQNHTIPSYRTDYICSEKRLAQLKKGTRCQNCGSFHMIQKRYTLSCASCSFIEPKETAYARTICEYGTIMHNRSLKRSDILAFVGDDYKEKYIKNILNKHFEPEKNFGKRHIRYVNKGCQFPYWFENKSDYFEKLEQRKYWK</sequence>
<dbReference type="PROSITE" id="PS50965">
    <property type="entry name" value="NERD"/>
    <property type="match status" value="1"/>
</dbReference>
<evidence type="ECO:0000313" key="3">
    <source>
        <dbReference type="Proteomes" id="UP000236214"/>
    </source>
</evidence>
<comment type="caution">
    <text evidence="2">The sequence shown here is derived from an EMBL/GenBank/DDBJ whole genome shotgun (WGS) entry which is preliminary data.</text>
</comment>
<dbReference type="RefSeq" id="WP_103103486.1">
    <property type="nucleotide sequence ID" value="NZ_BDEC01000044.1"/>
</dbReference>
<feature type="domain" description="NERD" evidence="1">
    <location>
        <begin position="33"/>
        <end position="147"/>
    </location>
</feature>